<feature type="binding site" evidence="10">
    <location>
        <begin position="10"/>
        <end position="15"/>
    </location>
    <ligand>
        <name>substrate</name>
    </ligand>
</feature>
<dbReference type="FunFam" id="3.90.950.10:FF:000001">
    <property type="entry name" value="dITP/XTP pyrophosphatase"/>
    <property type="match status" value="1"/>
</dbReference>
<comment type="catalytic activity">
    <reaction evidence="10">
        <text>ITP + H2O = IMP + diphosphate + H(+)</text>
        <dbReference type="Rhea" id="RHEA:29399"/>
        <dbReference type="ChEBI" id="CHEBI:15377"/>
        <dbReference type="ChEBI" id="CHEBI:15378"/>
        <dbReference type="ChEBI" id="CHEBI:33019"/>
        <dbReference type="ChEBI" id="CHEBI:58053"/>
        <dbReference type="ChEBI" id="CHEBI:61402"/>
        <dbReference type="EC" id="3.6.1.66"/>
    </reaction>
</comment>
<keyword evidence="3 10" id="KW-0479">Metal-binding</keyword>
<dbReference type="GO" id="GO:0046872">
    <property type="term" value="F:metal ion binding"/>
    <property type="evidence" value="ECO:0007669"/>
    <property type="project" value="UniProtKB-KW"/>
</dbReference>
<keyword evidence="6 10" id="KW-0460">Magnesium</keyword>
<dbReference type="GO" id="GO:0009117">
    <property type="term" value="P:nucleotide metabolic process"/>
    <property type="evidence" value="ECO:0007669"/>
    <property type="project" value="UniProtKB-KW"/>
</dbReference>
<comment type="catalytic activity">
    <reaction evidence="9 10">
        <text>XTP + H2O = XMP + diphosphate + H(+)</text>
        <dbReference type="Rhea" id="RHEA:28610"/>
        <dbReference type="ChEBI" id="CHEBI:15377"/>
        <dbReference type="ChEBI" id="CHEBI:15378"/>
        <dbReference type="ChEBI" id="CHEBI:33019"/>
        <dbReference type="ChEBI" id="CHEBI:57464"/>
        <dbReference type="ChEBI" id="CHEBI:61314"/>
        <dbReference type="EC" id="3.6.1.66"/>
    </reaction>
</comment>
<keyword evidence="5 10" id="KW-0378">Hydrolase</keyword>
<evidence type="ECO:0000256" key="5">
    <source>
        <dbReference type="ARBA" id="ARBA00022801"/>
    </source>
</evidence>
<evidence type="ECO:0000256" key="10">
    <source>
        <dbReference type="HAMAP-Rule" id="MF_01405"/>
    </source>
</evidence>
<evidence type="ECO:0000313" key="11">
    <source>
        <dbReference type="EMBL" id="AEW04262.1"/>
    </source>
</evidence>
<dbReference type="AlphaFoldDB" id="G8U129"/>
<keyword evidence="12" id="KW-1185">Reference proteome</keyword>
<dbReference type="HAMAP" id="MF_01405">
    <property type="entry name" value="Non_canon_purine_NTPase"/>
    <property type="match status" value="1"/>
</dbReference>
<comment type="subunit">
    <text evidence="2 10">Homodimer.</text>
</comment>
<dbReference type="InterPro" id="IPR020922">
    <property type="entry name" value="dITP/XTP_pyrophosphatase"/>
</dbReference>
<evidence type="ECO:0000256" key="4">
    <source>
        <dbReference type="ARBA" id="ARBA00022741"/>
    </source>
</evidence>
<comment type="function">
    <text evidence="10">Pyrophosphatase that catalyzes the hydrolysis of nucleoside triphosphates to their monophosphate derivatives, with a high preference for the non-canonical purine nucleotides XTP (xanthosine triphosphate), dITP (deoxyinosine triphosphate) and ITP. Seems to function as a house-cleaning enzyme that removes non-canonical purine nucleotides from the nucleotide pool, thus preventing their incorporation into DNA/RNA and avoiding chromosomal lesions.</text>
</comment>
<dbReference type="InterPro" id="IPR029001">
    <property type="entry name" value="ITPase-like_fam"/>
</dbReference>
<evidence type="ECO:0000256" key="9">
    <source>
        <dbReference type="ARBA" id="ARBA00052017"/>
    </source>
</evidence>
<feature type="binding site" evidence="10">
    <location>
        <begin position="178"/>
        <end position="179"/>
    </location>
    <ligand>
        <name>substrate</name>
    </ligand>
</feature>
<dbReference type="Proteomes" id="UP000005439">
    <property type="component" value="Chromosome"/>
</dbReference>
<dbReference type="GO" id="GO:0005829">
    <property type="term" value="C:cytosol"/>
    <property type="evidence" value="ECO:0007669"/>
    <property type="project" value="TreeGrafter"/>
</dbReference>
<dbReference type="GO" id="GO:0036220">
    <property type="term" value="F:ITP diphosphatase activity"/>
    <property type="evidence" value="ECO:0007669"/>
    <property type="project" value="UniProtKB-UniRule"/>
</dbReference>
<evidence type="ECO:0000256" key="3">
    <source>
        <dbReference type="ARBA" id="ARBA00022723"/>
    </source>
</evidence>
<proteinExistence type="inferred from homology"/>
<evidence type="ECO:0000256" key="1">
    <source>
        <dbReference type="ARBA" id="ARBA00008023"/>
    </source>
</evidence>
<feature type="active site" description="Proton acceptor" evidence="10">
    <location>
        <position position="70"/>
    </location>
</feature>
<gene>
    <name evidence="11" type="ordered locus">Sulac_0755</name>
</gene>
<feature type="binding site" evidence="10">
    <location>
        <position position="173"/>
    </location>
    <ligand>
        <name>substrate</name>
    </ligand>
</feature>
<reference evidence="11 12" key="2">
    <citation type="journal article" date="2012" name="Stand. Genomic Sci.">
        <title>Complete genome sequence of the moderately thermophilic mineral-sulfide-oxidizing firmicute Sulfobacillus acidophilus type strain (NAL(T)).</title>
        <authorList>
            <person name="Anderson I."/>
            <person name="Chertkov O."/>
            <person name="Chen A."/>
            <person name="Saunders E."/>
            <person name="Lapidus A."/>
            <person name="Nolan M."/>
            <person name="Lucas S."/>
            <person name="Hammon N."/>
            <person name="Deshpande S."/>
            <person name="Cheng J.F."/>
            <person name="Han C."/>
            <person name="Tapia R."/>
            <person name="Goodwin L.A."/>
            <person name="Pitluck S."/>
            <person name="Liolios K."/>
            <person name="Pagani I."/>
            <person name="Ivanova N."/>
            <person name="Mikhailova N."/>
            <person name="Pati A."/>
            <person name="Palaniappan K."/>
            <person name="Land M."/>
            <person name="Pan C."/>
            <person name="Rohde M."/>
            <person name="Pukall R."/>
            <person name="Goker M."/>
            <person name="Detter J.C."/>
            <person name="Woyke T."/>
            <person name="Bristow J."/>
            <person name="Eisen J.A."/>
            <person name="Markowitz V."/>
            <person name="Hugenholtz P."/>
            <person name="Kyrpides N.C."/>
            <person name="Klenk H.P."/>
            <person name="Mavromatis K."/>
        </authorList>
    </citation>
    <scope>NUCLEOTIDE SEQUENCE [LARGE SCALE GENOMIC DNA]</scope>
    <source>
        <strain evidence="12">ATCC 700253 / DSM 10332 / NAL</strain>
    </source>
</reference>
<comment type="catalytic activity">
    <reaction evidence="8 10">
        <text>dITP + H2O = dIMP + diphosphate + H(+)</text>
        <dbReference type="Rhea" id="RHEA:28342"/>
        <dbReference type="ChEBI" id="CHEBI:15377"/>
        <dbReference type="ChEBI" id="CHEBI:15378"/>
        <dbReference type="ChEBI" id="CHEBI:33019"/>
        <dbReference type="ChEBI" id="CHEBI:61194"/>
        <dbReference type="ChEBI" id="CHEBI:61382"/>
        <dbReference type="EC" id="3.6.1.66"/>
    </reaction>
</comment>
<comment type="caution">
    <text evidence="10">Lacks conserved residue(s) required for the propagation of feature annotation.</text>
</comment>
<evidence type="ECO:0000256" key="6">
    <source>
        <dbReference type="ARBA" id="ARBA00022842"/>
    </source>
</evidence>
<protein>
    <recommendedName>
        <fullName evidence="10">dITP/XTP pyrophosphatase</fullName>
        <ecNumber evidence="10">3.6.1.66</ecNumber>
    </recommendedName>
    <alternativeName>
        <fullName evidence="10">Non-canonical purine NTP pyrophosphatase</fullName>
    </alternativeName>
    <alternativeName>
        <fullName evidence="10">Non-standard purine NTP pyrophosphatase</fullName>
    </alternativeName>
    <alternativeName>
        <fullName evidence="10">Nucleoside-triphosphate diphosphatase</fullName>
    </alternativeName>
    <alternativeName>
        <fullName evidence="10">Nucleoside-triphosphate pyrophosphatase</fullName>
        <shortName evidence="10">NTPase</shortName>
    </alternativeName>
</protein>
<dbReference type="HOGENOM" id="CLU_082080_0_2_9"/>
<dbReference type="GO" id="GO:0009146">
    <property type="term" value="P:purine nucleoside triphosphate catabolic process"/>
    <property type="evidence" value="ECO:0007669"/>
    <property type="project" value="UniProtKB-UniRule"/>
</dbReference>
<evidence type="ECO:0000256" key="7">
    <source>
        <dbReference type="ARBA" id="ARBA00023080"/>
    </source>
</evidence>
<dbReference type="STRING" id="679936.Sulac_0755"/>
<dbReference type="PANTHER" id="PTHR11067">
    <property type="entry name" value="INOSINE TRIPHOSPHATE PYROPHOSPHATASE/HAM1 PROTEIN"/>
    <property type="match status" value="1"/>
</dbReference>
<organism evidence="11 12">
    <name type="scientific">Sulfobacillus acidophilus (strain ATCC 700253 / DSM 10332 / NAL)</name>
    <dbReference type="NCBI Taxonomy" id="679936"/>
    <lineage>
        <taxon>Bacteria</taxon>
        <taxon>Bacillati</taxon>
        <taxon>Bacillota</taxon>
        <taxon>Clostridia</taxon>
        <taxon>Eubacteriales</taxon>
        <taxon>Clostridiales Family XVII. Incertae Sedis</taxon>
        <taxon>Sulfobacillus</taxon>
    </lineage>
</organism>
<dbReference type="GO" id="GO:0035870">
    <property type="term" value="F:dITP diphosphatase activity"/>
    <property type="evidence" value="ECO:0007669"/>
    <property type="project" value="UniProtKB-UniRule"/>
</dbReference>
<dbReference type="EMBL" id="CP003179">
    <property type="protein sequence ID" value="AEW04262.1"/>
    <property type="molecule type" value="Genomic_DNA"/>
</dbReference>
<dbReference type="EC" id="3.6.1.66" evidence="10"/>
<feature type="binding site" evidence="10">
    <location>
        <position position="70"/>
    </location>
    <ligand>
        <name>Mg(2+)</name>
        <dbReference type="ChEBI" id="CHEBI:18420"/>
    </ligand>
</feature>
<keyword evidence="7 10" id="KW-0546">Nucleotide metabolism</keyword>
<dbReference type="CDD" id="cd00515">
    <property type="entry name" value="HAM1"/>
    <property type="match status" value="1"/>
</dbReference>
<feature type="binding site" evidence="10">
    <location>
        <begin position="151"/>
        <end position="154"/>
    </location>
    <ligand>
        <name>substrate</name>
    </ligand>
</feature>
<dbReference type="GO" id="GO:0036222">
    <property type="term" value="F:XTP diphosphatase activity"/>
    <property type="evidence" value="ECO:0007669"/>
    <property type="project" value="UniProtKB-UniRule"/>
</dbReference>
<dbReference type="GO" id="GO:0017111">
    <property type="term" value="F:ribonucleoside triphosphate phosphatase activity"/>
    <property type="evidence" value="ECO:0007669"/>
    <property type="project" value="InterPro"/>
</dbReference>
<comment type="cofactor">
    <cofactor evidence="10">
        <name>Mg(2+)</name>
        <dbReference type="ChEBI" id="CHEBI:18420"/>
    </cofactor>
    <text evidence="10">Binds 1 Mg(2+) ion per subunit.</text>
</comment>
<comment type="similarity">
    <text evidence="1 10">Belongs to the HAM1 NTPase family.</text>
</comment>
<evidence type="ECO:0000256" key="8">
    <source>
        <dbReference type="ARBA" id="ARBA00051875"/>
    </source>
</evidence>
<dbReference type="KEGG" id="sap:Sulac_0755"/>
<dbReference type="GO" id="GO:0000166">
    <property type="term" value="F:nucleotide binding"/>
    <property type="evidence" value="ECO:0007669"/>
    <property type="project" value="UniProtKB-KW"/>
</dbReference>
<evidence type="ECO:0000256" key="2">
    <source>
        <dbReference type="ARBA" id="ARBA00011738"/>
    </source>
</evidence>
<reference evidence="12" key="1">
    <citation type="submission" date="2011-12" db="EMBL/GenBank/DDBJ databases">
        <title>The complete genome of chromosome of Sulfobacillus acidophilus DSM 10332.</title>
        <authorList>
            <person name="Lucas S."/>
            <person name="Han J."/>
            <person name="Lapidus A."/>
            <person name="Bruce D."/>
            <person name="Goodwin L."/>
            <person name="Pitluck S."/>
            <person name="Peters L."/>
            <person name="Kyrpides N."/>
            <person name="Mavromatis K."/>
            <person name="Ivanova N."/>
            <person name="Mikhailova N."/>
            <person name="Chertkov O."/>
            <person name="Saunders E."/>
            <person name="Detter J.C."/>
            <person name="Tapia R."/>
            <person name="Han C."/>
            <person name="Land M."/>
            <person name="Hauser L."/>
            <person name="Markowitz V."/>
            <person name="Cheng J.-F."/>
            <person name="Hugenholtz P."/>
            <person name="Woyke T."/>
            <person name="Wu D."/>
            <person name="Pukall R."/>
            <person name="Gehrich-Schroeter G."/>
            <person name="Schneider S."/>
            <person name="Klenk H.-P."/>
            <person name="Eisen J.A."/>
        </authorList>
    </citation>
    <scope>NUCLEOTIDE SEQUENCE [LARGE SCALE GENOMIC DNA]</scope>
    <source>
        <strain evidence="12">ATCC 700253 / DSM 10332 / NAL</strain>
    </source>
</reference>
<dbReference type="Gene3D" id="3.90.950.10">
    <property type="match status" value="1"/>
</dbReference>
<dbReference type="PATRIC" id="fig|679936.5.peg.803"/>
<dbReference type="InterPro" id="IPR002637">
    <property type="entry name" value="RdgB/HAM1"/>
</dbReference>
<dbReference type="PANTHER" id="PTHR11067:SF9">
    <property type="entry name" value="INOSINE TRIPHOSPHATE PYROPHOSPHATASE"/>
    <property type="match status" value="1"/>
</dbReference>
<feature type="binding site" evidence="10">
    <location>
        <position position="71"/>
    </location>
    <ligand>
        <name>substrate</name>
    </ligand>
</feature>
<name>G8U129_SULAD</name>
<evidence type="ECO:0000313" key="12">
    <source>
        <dbReference type="Proteomes" id="UP000005439"/>
    </source>
</evidence>
<accession>G8U129</accession>
<dbReference type="Pfam" id="PF01725">
    <property type="entry name" value="Ham1p_like"/>
    <property type="match status" value="1"/>
</dbReference>
<sequence length="196" mass="21726">MNHKVVVLASHNPGKLREFAQLFQGAPFELVLWPGRDEIIAETGDTYVENARIKAHYVARQTGHWALADDSGIEVDYLGGLPGVNSAHFVSQNPWENTREILLRLMDAPPSARTARMRAVLCLASPDGAEWLAEGVVEGWILPWPRGTHGFGVDPIFSVNGRESLAEWPEAEKNAVSHRARAVQALWNIINEQGLF</sequence>
<keyword evidence="4 10" id="KW-0547">Nucleotide-binding</keyword>
<dbReference type="SUPFAM" id="SSF52972">
    <property type="entry name" value="ITPase-like"/>
    <property type="match status" value="1"/>
</dbReference>